<dbReference type="InterPro" id="IPR010989">
    <property type="entry name" value="SNARE"/>
</dbReference>
<dbReference type="PANTHER" id="PTHR19957">
    <property type="entry name" value="SYNTAXIN"/>
    <property type="match status" value="1"/>
</dbReference>
<dbReference type="SUPFAM" id="SSF47661">
    <property type="entry name" value="t-snare proteins"/>
    <property type="match status" value="1"/>
</dbReference>
<dbReference type="GO" id="GO:0048278">
    <property type="term" value="P:vesicle docking"/>
    <property type="evidence" value="ECO:0007669"/>
    <property type="project" value="TreeGrafter"/>
</dbReference>
<keyword evidence="5 6" id="KW-0472">Membrane</keyword>
<dbReference type="GO" id="GO:0000149">
    <property type="term" value="F:SNARE binding"/>
    <property type="evidence" value="ECO:0007669"/>
    <property type="project" value="TreeGrafter"/>
</dbReference>
<dbReference type="GO" id="GO:0031201">
    <property type="term" value="C:SNARE complex"/>
    <property type="evidence" value="ECO:0007669"/>
    <property type="project" value="TreeGrafter"/>
</dbReference>
<dbReference type="Proteomes" id="UP000664859">
    <property type="component" value="Unassembled WGS sequence"/>
</dbReference>
<dbReference type="InterPro" id="IPR000727">
    <property type="entry name" value="T_SNARE_dom"/>
</dbReference>
<keyword evidence="3 6" id="KW-0812">Transmembrane</keyword>
<comment type="subcellular location">
    <subcellularLocation>
        <location evidence="1">Membrane</location>
        <topology evidence="1">Single-pass type IV membrane protein</topology>
    </subcellularLocation>
</comment>
<dbReference type="CDD" id="cd15848">
    <property type="entry name" value="SNARE_syntaxin1-like"/>
    <property type="match status" value="1"/>
</dbReference>
<evidence type="ECO:0000256" key="1">
    <source>
        <dbReference type="ARBA" id="ARBA00004211"/>
    </source>
</evidence>
<dbReference type="GO" id="GO:0006906">
    <property type="term" value="P:vesicle fusion"/>
    <property type="evidence" value="ECO:0007669"/>
    <property type="project" value="TreeGrafter"/>
</dbReference>
<evidence type="ECO:0000313" key="8">
    <source>
        <dbReference type="EMBL" id="KAG5181330.1"/>
    </source>
</evidence>
<keyword evidence="4 6" id="KW-1133">Transmembrane helix</keyword>
<evidence type="ECO:0000256" key="4">
    <source>
        <dbReference type="ARBA" id="ARBA00022989"/>
    </source>
</evidence>
<dbReference type="InterPro" id="IPR045242">
    <property type="entry name" value="Syntaxin"/>
</dbReference>
<dbReference type="GO" id="GO:0006886">
    <property type="term" value="P:intracellular protein transport"/>
    <property type="evidence" value="ECO:0007669"/>
    <property type="project" value="TreeGrafter"/>
</dbReference>
<dbReference type="GO" id="GO:0005484">
    <property type="term" value="F:SNAP receptor activity"/>
    <property type="evidence" value="ECO:0007669"/>
    <property type="project" value="TreeGrafter"/>
</dbReference>
<dbReference type="PANTHER" id="PTHR19957:SF307">
    <property type="entry name" value="PROTEIN SSO1-RELATED"/>
    <property type="match status" value="1"/>
</dbReference>
<evidence type="ECO:0000256" key="6">
    <source>
        <dbReference type="SAM" id="Phobius"/>
    </source>
</evidence>
<evidence type="ECO:0000256" key="3">
    <source>
        <dbReference type="ARBA" id="ARBA00022692"/>
    </source>
</evidence>
<dbReference type="PROSITE" id="PS50192">
    <property type="entry name" value="T_SNARE"/>
    <property type="match status" value="1"/>
</dbReference>
<dbReference type="Pfam" id="PF00804">
    <property type="entry name" value="Syntaxin"/>
    <property type="match status" value="1"/>
</dbReference>
<dbReference type="OrthoDB" id="10255013at2759"/>
<dbReference type="GO" id="GO:0006887">
    <property type="term" value="P:exocytosis"/>
    <property type="evidence" value="ECO:0007669"/>
    <property type="project" value="TreeGrafter"/>
</dbReference>
<evidence type="ECO:0000313" key="9">
    <source>
        <dbReference type="Proteomes" id="UP000664859"/>
    </source>
</evidence>
<dbReference type="Gene3D" id="1.20.5.110">
    <property type="match status" value="1"/>
</dbReference>
<dbReference type="GO" id="GO:0012505">
    <property type="term" value="C:endomembrane system"/>
    <property type="evidence" value="ECO:0007669"/>
    <property type="project" value="TreeGrafter"/>
</dbReference>
<proteinExistence type="inferred from homology"/>
<evidence type="ECO:0000259" key="7">
    <source>
        <dbReference type="PROSITE" id="PS50192"/>
    </source>
</evidence>
<dbReference type="SMART" id="SM00397">
    <property type="entry name" value="t_SNARE"/>
    <property type="match status" value="1"/>
</dbReference>
<evidence type="ECO:0000256" key="2">
    <source>
        <dbReference type="ARBA" id="ARBA00009063"/>
    </source>
</evidence>
<reference evidence="8" key="1">
    <citation type="submission" date="2021-02" db="EMBL/GenBank/DDBJ databases">
        <title>First Annotated Genome of the Yellow-green Alga Tribonema minus.</title>
        <authorList>
            <person name="Mahan K.M."/>
        </authorList>
    </citation>
    <scope>NUCLEOTIDE SEQUENCE</scope>
    <source>
        <strain evidence="8">UTEX B ZZ1240</strain>
    </source>
</reference>
<dbReference type="Gene3D" id="1.20.58.70">
    <property type="match status" value="1"/>
</dbReference>
<dbReference type="AlphaFoldDB" id="A0A836CCH9"/>
<name>A0A836CCH9_9STRA</name>
<accession>A0A836CCH9</accession>
<feature type="domain" description="T-SNARE coiled-coil homology" evidence="7">
    <location>
        <begin position="199"/>
        <end position="261"/>
    </location>
</feature>
<sequence>MNDRLAELGSQVGTFQTNKSMMTVDNGQHSMNEFYETIKAIDDDIASIRAACKELDKLASAALFAPLEQDGASAKEAMSALLTKTNRITSHSKTLLNAIRAETTELKRDRKGITDANLRVRVNLERSTLTKFVDAAKEYENKQSRYRLQVKRKAERVIRAVKPLVTEEEMTAVFNHEDGVARVLQAAVLQSRTGIDDVLTEVQDTYKDVRRLEASIMELHRMFMDLALLVEQQGETLDNIELQVIEAGEYIRHGDKNLAVAVDTAKTVRGRQCRIWLAIAAILAAITLIIVIYIEAKPSK</sequence>
<keyword evidence="9" id="KW-1185">Reference proteome</keyword>
<gene>
    <name evidence="8" type="ORF">JKP88DRAFT_346701</name>
</gene>
<protein>
    <submittedName>
        <fullName evidence="8">Soluble NSF attachment protein receptor</fullName>
    </submittedName>
</protein>
<dbReference type="InterPro" id="IPR006011">
    <property type="entry name" value="Syntaxin_N"/>
</dbReference>
<feature type="transmembrane region" description="Helical" evidence="6">
    <location>
        <begin position="275"/>
        <end position="294"/>
    </location>
</feature>
<organism evidence="8 9">
    <name type="scientific">Tribonema minus</name>
    <dbReference type="NCBI Taxonomy" id="303371"/>
    <lineage>
        <taxon>Eukaryota</taxon>
        <taxon>Sar</taxon>
        <taxon>Stramenopiles</taxon>
        <taxon>Ochrophyta</taxon>
        <taxon>PX clade</taxon>
        <taxon>Xanthophyceae</taxon>
        <taxon>Tribonematales</taxon>
        <taxon>Tribonemataceae</taxon>
        <taxon>Tribonema</taxon>
    </lineage>
</organism>
<keyword evidence="8" id="KW-0675">Receptor</keyword>
<dbReference type="GO" id="GO:0005886">
    <property type="term" value="C:plasma membrane"/>
    <property type="evidence" value="ECO:0007669"/>
    <property type="project" value="TreeGrafter"/>
</dbReference>
<evidence type="ECO:0000256" key="5">
    <source>
        <dbReference type="ARBA" id="ARBA00023136"/>
    </source>
</evidence>
<comment type="similarity">
    <text evidence="2">Belongs to the syntaxin family.</text>
</comment>
<dbReference type="EMBL" id="JAFCMP010000334">
    <property type="protein sequence ID" value="KAG5181330.1"/>
    <property type="molecule type" value="Genomic_DNA"/>
</dbReference>
<comment type="caution">
    <text evidence="8">The sequence shown here is derived from an EMBL/GenBank/DDBJ whole genome shotgun (WGS) entry which is preliminary data.</text>
</comment>